<proteinExistence type="predicted"/>
<evidence type="ECO:0000313" key="2">
    <source>
        <dbReference type="Proteomes" id="UP000799324"/>
    </source>
</evidence>
<name>A0A6A6SHK9_9PLEO</name>
<accession>A0A6A6SHK9</accession>
<dbReference type="Proteomes" id="UP000799324">
    <property type="component" value="Unassembled WGS sequence"/>
</dbReference>
<protein>
    <submittedName>
        <fullName evidence="1">Uncharacterized protein</fullName>
    </submittedName>
</protein>
<feature type="non-terminal residue" evidence="1">
    <location>
        <position position="1"/>
    </location>
</feature>
<dbReference type="EMBL" id="MU004715">
    <property type="protein sequence ID" value="KAF2647050.1"/>
    <property type="molecule type" value="Genomic_DNA"/>
</dbReference>
<gene>
    <name evidence="1" type="ORF">K491DRAFT_615261</name>
</gene>
<keyword evidence="2" id="KW-1185">Reference proteome</keyword>
<evidence type="ECO:0000313" key="1">
    <source>
        <dbReference type="EMBL" id="KAF2647050.1"/>
    </source>
</evidence>
<reference evidence="1" key="1">
    <citation type="journal article" date="2020" name="Stud. Mycol.">
        <title>101 Dothideomycetes genomes: a test case for predicting lifestyles and emergence of pathogens.</title>
        <authorList>
            <person name="Haridas S."/>
            <person name="Albert R."/>
            <person name="Binder M."/>
            <person name="Bloem J."/>
            <person name="Labutti K."/>
            <person name="Salamov A."/>
            <person name="Andreopoulos B."/>
            <person name="Baker S."/>
            <person name="Barry K."/>
            <person name="Bills G."/>
            <person name="Bluhm B."/>
            <person name="Cannon C."/>
            <person name="Castanera R."/>
            <person name="Culley D."/>
            <person name="Daum C."/>
            <person name="Ezra D."/>
            <person name="Gonzalez J."/>
            <person name="Henrissat B."/>
            <person name="Kuo A."/>
            <person name="Liang C."/>
            <person name="Lipzen A."/>
            <person name="Lutzoni F."/>
            <person name="Magnuson J."/>
            <person name="Mondo S."/>
            <person name="Nolan M."/>
            <person name="Ohm R."/>
            <person name="Pangilinan J."/>
            <person name="Park H.-J."/>
            <person name="Ramirez L."/>
            <person name="Alfaro M."/>
            <person name="Sun H."/>
            <person name="Tritt A."/>
            <person name="Yoshinaga Y."/>
            <person name="Zwiers L.-H."/>
            <person name="Turgeon B."/>
            <person name="Goodwin S."/>
            <person name="Spatafora J."/>
            <person name="Crous P."/>
            <person name="Grigoriev I."/>
        </authorList>
    </citation>
    <scope>NUCLEOTIDE SEQUENCE</scope>
    <source>
        <strain evidence="1">CBS 122681</strain>
    </source>
</reference>
<dbReference type="AlphaFoldDB" id="A0A6A6SHK9"/>
<dbReference type="OrthoDB" id="3765677at2759"/>
<sequence>FKEKEIWPTDEVTLLRVKLDKELRFKAHLAYKTGKATKVALALRRLKGL</sequence>
<organism evidence="1 2">
    <name type="scientific">Lophiostoma macrostomum CBS 122681</name>
    <dbReference type="NCBI Taxonomy" id="1314788"/>
    <lineage>
        <taxon>Eukaryota</taxon>
        <taxon>Fungi</taxon>
        <taxon>Dikarya</taxon>
        <taxon>Ascomycota</taxon>
        <taxon>Pezizomycotina</taxon>
        <taxon>Dothideomycetes</taxon>
        <taxon>Pleosporomycetidae</taxon>
        <taxon>Pleosporales</taxon>
        <taxon>Lophiostomataceae</taxon>
        <taxon>Lophiostoma</taxon>
    </lineage>
</organism>